<protein>
    <submittedName>
        <fullName evidence="2">DUF1772 domain-containing protein</fullName>
    </submittedName>
</protein>
<dbReference type="EMBL" id="JBHUCP010000009">
    <property type="protein sequence ID" value="MFD1530852.1"/>
    <property type="molecule type" value="Genomic_DNA"/>
</dbReference>
<feature type="transmembrane region" description="Helical" evidence="1">
    <location>
        <begin position="79"/>
        <end position="99"/>
    </location>
</feature>
<gene>
    <name evidence="2" type="ORF">ACFSCY_15510</name>
</gene>
<keyword evidence="1" id="KW-0812">Transmembrane</keyword>
<proteinExistence type="predicted"/>
<evidence type="ECO:0000313" key="2">
    <source>
        <dbReference type="EMBL" id="MFD1530852.1"/>
    </source>
</evidence>
<sequence>MDARRTLLAAARLGTAHWLFGNLYEEVVDMPGRVADGPRDGGLLGRSSPVRYYIPAAPLTFAATAASVVRGWDRREDRPVLVAAGALTAVGAAITGYLVRTVVVRLFDDQLPAVERDRLVARWHRANRVRLLAAAGAGLALQAVGRRG</sequence>
<comment type="caution">
    <text evidence="2">The sequence shown here is derived from an EMBL/GenBank/DDBJ whole genome shotgun (WGS) entry which is preliminary data.</text>
</comment>
<name>A0ABW4FKK4_9PSEU</name>
<evidence type="ECO:0000313" key="3">
    <source>
        <dbReference type="Proteomes" id="UP001597145"/>
    </source>
</evidence>
<keyword evidence="3" id="KW-1185">Reference proteome</keyword>
<dbReference type="Proteomes" id="UP001597145">
    <property type="component" value="Unassembled WGS sequence"/>
</dbReference>
<dbReference type="RefSeq" id="WP_343970749.1">
    <property type="nucleotide sequence ID" value="NZ_BAAAJG010000002.1"/>
</dbReference>
<keyword evidence="1" id="KW-0472">Membrane</keyword>
<accession>A0ABW4FKK4</accession>
<reference evidence="3" key="1">
    <citation type="journal article" date="2019" name="Int. J. Syst. Evol. Microbiol.">
        <title>The Global Catalogue of Microorganisms (GCM) 10K type strain sequencing project: providing services to taxonomists for standard genome sequencing and annotation.</title>
        <authorList>
            <consortium name="The Broad Institute Genomics Platform"/>
            <consortium name="The Broad Institute Genome Sequencing Center for Infectious Disease"/>
            <person name="Wu L."/>
            <person name="Ma J."/>
        </authorList>
    </citation>
    <scope>NUCLEOTIDE SEQUENCE [LARGE SCALE GENOMIC DNA]</scope>
    <source>
        <strain evidence="3">JCM 12165</strain>
    </source>
</reference>
<keyword evidence="1" id="KW-1133">Transmembrane helix</keyword>
<evidence type="ECO:0000256" key="1">
    <source>
        <dbReference type="SAM" id="Phobius"/>
    </source>
</evidence>
<organism evidence="2 3">
    <name type="scientific">Pseudonocardia aurantiaca</name>
    <dbReference type="NCBI Taxonomy" id="75290"/>
    <lineage>
        <taxon>Bacteria</taxon>
        <taxon>Bacillati</taxon>
        <taxon>Actinomycetota</taxon>
        <taxon>Actinomycetes</taxon>
        <taxon>Pseudonocardiales</taxon>
        <taxon>Pseudonocardiaceae</taxon>
        <taxon>Pseudonocardia</taxon>
    </lineage>
</organism>